<reference evidence="1 2" key="1">
    <citation type="journal article" date="2024" name="J Genomics">
        <title>Draft genome sequencing and assembly of Favolaschia claudopus CIRM-BRFM 2984 isolated from oak limbs.</title>
        <authorList>
            <person name="Navarro D."/>
            <person name="Drula E."/>
            <person name="Chaduli D."/>
            <person name="Cazenave R."/>
            <person name="Ahrendt S."/>
            <person name="Wang J."/>
            <person name="Lipzen A."/>
            <person name="Daum C."/>
            <person name="Barry K."/>
            <person name="Grigoriev I.V."/>
            <person name="Favel A."/>
            <person name="Rosso M.N."/>
            <person name="Martin F."/>
        </authorList>
    </citation>
    <scope>NUCLEOTIDE SEQUENCE [LARGE SCALE GENOMIC DNA]</scope>
    <source>
        <strain evidence="1 2">CIRM-BRFM 2984</strain>
    </source>
</reference>
<name>A0AAW0B3K3_9AGAR</name>
<comment type="caution">
    <text evidence="1">The sequence shown here is derived from an EMBL/GenBank/DDBJ whole genome shotgun (WGS) entry which is preliminary data.</text>
</comment>
<sequence>MLNRYAVKWLSELHGQDPTLYGTLLYEICVEASRDVRRTVDLLDIPTPDEQKRQSAESSDTLLRLIARLSQASGVAFSVFDTLFFRWLEHVIIMDVASVTTPSLTRLFPRDTDPSQRLSVAFDQTVAVESVEAPISPWRVVLAVASESQDGFSRSLQWLYTCAHSGVDIPLSIFERFSTLATEFHASLSDSKLFVESLLASIWLKTTGRHQLQTIIASLHKRLMAHILECLQASVHMPLVLSFIRTSFAACLLLYGSDRNKILESDLITEQEARELPSRRLLNVRGEAPADPIVIHPDLLIAVESYVTARVDDVACLAAKFLNIFLNESPFLKSFEVDNFVLRNGRVLALCAWHFYDVQRHEVSAIRATFFLRTVVVDSQPLQELLHEWLIPSNSWELRLLAVIRLFRIVLDATNPAFNIEDRQWRSSIIEIFYRYFSALWVDDKVEFPPLGFSRCIANKVQEEIRVIADTFASGLLPAHFDAISLCWTESLATSPIAERVKLVSFLIQLRPHFPGWQVLTWDVIIDTLSEDEYDQKNGIGLSTAHLSLYGLSSSRDVEGVHLQMLSDGIAIDAFDLQKIKMALAKALGFADVSATPSATGQSLDVHFGDAQHIPEPSIPCVTQLLAVLDAPYTISLETTDSSSQTLLVGSTFVDLCLNILCTGDLLVLPVATLKSLVESLGVIIYKHNFEHRRLRHLQPTLRRLHKTLACLHGFSYLVCSPFSSIEQATKLIELQSHNTQDALVAQAKSFIQNTITTYATNGFVLNLFKRRLDRSVFLVLKEITDSSARQTPSSAESLRDTLLRDTLPRAAENENTTFQIVMNNLHTYIEVIHHQGYSGDLMTYLAGEGANIDPAPLLMIPSLLIQHNKANSRDMLVCIDTILRGVVHRLNVDVPSLSRLIHVTASLYRKTHHGESGSSASPVVLAIFEMVADSLRLKTRTLPSTLRSMLETLMTPIDHIGSGIASPATTNLSSFMNLVDHGFYYLHNHAWADIHSEDDFYASLAVARMILQATSYNNSIWGRLADKAEASLFCIDRPSIERAMQRSGRPSLAVRSWNVIVLAVLLDTSSNQQTVSIMFDFLSAFSMTHHAVLRAYTQTAVSMAESATSDINHAYIAIKLWLLLAHRKSQTDDSGNATALTVWNELWPPFEAVISALEADFQLGLSMTTLSLTWSTVAELFIFLRCSHTPLALETSSQVDTLNRLRSIGAQDSSMNKIARALKILSEPPPDIGVDILVNQAIKDIVAAEKVRILEARRDASKATQGR</sequence>
<dbReference type="EMBL" id="JAWWNJ010000041">
    <property type="protein sequence ID" value="KAK7020581.1"/>
    <property type="molecule type" value="Genomic_DNA"/>
</dbReference>
<dbReference type="Proteomes" id="UP001362999">
    <property type="component" value="Unassembled WGS sequence"/>
</dbReference>
<evidence type="ECO:0000313" key="2">
    <source>
        <dbReference type="Proteomes" id="UP001362999"/>
    </source>
</evidence>
<organism evidence="1 2">
    <name type="scientific">Favolaschia claudopus</name>
    <dbReference type="NCBI Taxonomy" id="2862362"/>
    <lineage>
        <taxon>Eukaryota</taxon>
        <taxon>Fungi</taxon>
        <taxon>Dikarya</taxon>
        <taxon>Basidiomycota</taxon>
        <taxon>Agaricomycotina</taxon>
        <taxon>Agaricomycetes</taxon>
        <taxon>Agaricomycetidae</taxon>
        <taxon>Agaricales</taxon>
        <taxon>Marasmiineae</taxon>
        <taxon>Mycenaceae</taxon>
        <taxon>Favolaschia</taxon>
    </lineage>
</organism>
<keyword evidence="2" id="KW-1185">Reference proteome</keyword>
<gene>
    <name evidence="1" type="ORF">R3P38DRAFT_3272569</name>
</gene>
<dbReference type="AlphaFoldDB" id="A0AAW0B3K3"/>
<protein>
    <submittedName>
        <fullName evidence="1">Uncharacterized protein</fullName>
    </submittedName>
</protein>
<accession>A0AAW0B3K3</accession>
<evidence type="ECO:0000313" key="1">
    <source>
        <dbReference type="EMBL" id="KAK7020581.1"/>
    </source>
</evidence>
<proteinExistence type="predicted"/>